<gene>
    <name evidence="1" type="ordered locus">Sulku_2638</name>
    <name evidence="2" type="ordered locus">Sulku_2781</name>
</gene>
<reference evidence="1 3" key="1">
    <citation type="journal article" date="2012" name="Stand. Genomic Sci.">
        <title>Complete genome sequence of the sulfur compounds oxidizing chemolithoautotroph Sulfuricurvum kujiense type strain (YK-1(T)).</title>
        <authorList>
            <person name="Han C."/>
            <person name="Kotsyurbenko O."/>
            <person name="Chertkov O."/>
            <person name="Held B."/>
            <person name="Lapidus A."/>
            <person name="Nolan M."/>
            <person name="Lucas S."/>
            <person name="Hammon N."/>
            <person name="Deshpande S."/>
            <person name="Cheng J.F."/>
            <person name="Tapia R."/>
            <person name="Goodwin L.A."/>
            <person name="Pitluck S."/>
            <person name="Liolios K."/>
            <person name="Pagani I."/>
            <person name="Ivanova N."/>
            <person name="Mavromatis K."/>
            <person name="Mikhailova N."/>
            <person name="Pati A."/>
            <person name="Chen A."/>
            <person name="Palaniappan K."/>
            <person name="Land M."/>
            <person name="Hauser L."/>
            <person name="Chang Y.J."/>
            <person name="Jeffries C.D."/>
            <person name="Brambilla E.M."/>
            <person name="Rohde M."/>
            <person name="Spring S."/>
            <person name="Sikorski J."/>
            <person name="Goker M."/>
            <person name="Woyke T."/>
            <person name="Bristow J."/>
            <person name="Eisen J.A."/>
            <person name="Markowitz V."/>
            <person name="Hugenholtz P."/>
            <person name="Kyrpides N.C."/>
            <person name="Klenk H.P."/>
            <person name="Detter J.C."/>
        </authorList>
    </citation>
    <scope>NUCLEOTIDE SEQUENCE [LARGE SCALE GENOMIC DNA]</scope>
    <source>
        <strain evidence="3">ATCC BAA-921 / DSM 16994 / JCM 11577 / YK-1</strain>
        <strain evidence="1">DSM 16994</strain>
        <plasmid evidence="1 3">pSULKU01</plasmid>
        <plasmid evidence="2 3">pSULKU03</plasmid>
    </source>
</reference>
<proteinExistence type="predicted"/>
<accession>E4U3M4</accession>
<dbReference type="EMBL" id="CP002356">
    <property type="protein sequence ID" value="ADR35290.1"/>
    <property type="molecule type" value="Genomic_DNA"/>
</dbReference>
<dbReference type="Proteomes" id="UP000008721">
    <property type="component" value="Plasmid pSULKU01"/>
</dbReference>
<sequence>MTDNTHMNDSCADINIYEYGDDLINIKISIVKVWDIDEQVLLHMNAVLFDRYLNWMKENQGNESFIECLHITKEQDDSLIFKQTVFKIDLPSGTIVDLKNKMVAEIDGMIAFNNIVLYLKGMEFWIGNREDPKQQYYCKMLR</sequence>
<name>E4U3M4_SULKY</name>
<geneLocation type="plasmid" evidence="1 3">
    <name>pSULKU01</name>
</geneLocation>
<protein>
    <submittedName>
        <fullName evidence="1">Uncharacterized protein</fullName>
    </submittedName>
</protein>
<evidence type="ECO:0000313" key="1">
    <source>
        <dbReference type="EMBL" id="ADR35290.1"/>
    </source>
</evidence>
<organism evidence="1 3">
    <name type="scientific">Sulfuricurvum kujiense (strain ATCC BAA-921 / DSM 16994 / JCM 11577 / YK-1)</name>
    <dbReference type="NCBI Taxonomy" id="709032"/>
    <lineage>
        <taxon>Bacteria</taxon>
        <taxon>Pseudomonadati</taxon>
        <taxon>Campylobacterota</taxon>
        <taxon>Epsilonproteobacteria</taxon>
        <taxon>Campylobacterales</taxon>
        <taxon>Sulfurimonadaceae</taxon>
        <taxon>Sulfuricurvum</taxon>
    </lineage>
</organism>
<evidence type="ECO:0000313" key="2">
    <source>
        <dbReference type="EMBL" id="ADR35429.1"/>
    </source>
</evidence>
<evidence type="ECO:0000313" key="3">
    <source>
        <dbReference type="Proteomes" id="UP000008721"/>
    </source>
</evidence>
<dbReference type="Proteomes" id="UP000008721">
    <property type="component" value="Plasmid pSULKU03"/>
</dbReference>
<keyword evidence="3" id="KW-1185">Reference proteome</keyword>
<dbReference type="EMBL" id="CP002358">
    <property type="protein sequence ID" value="ADR35429.1"/>
    <property type="molecule type" value="Genomic_DNA"/>
</dbReference>
<dbReference type="AlphaFoldDB" id="E4U3M4"/>
<dbReference type="KEGG" id="sku:Sulku_2781"/>
<geneLocation type="plasmid" evidence="2 3">
    <name>pSULKU03</name>
</geneLocation>
<dbReference type="HOGENOM" id="CLU_1814831_0_0_7"/>
<keyword evidence="1" id="KW-0614">Plasmid</keyword>
<dbReference type="KEGG" id="sku:Sulku_2638"/>